<organism evidence="1 2">
    <name type="scientific">Nonomuraea salmonea</name>
    <dbReference type="NCBI Taxonomy" id="46181"/>
    <lineage>
        <taxon>Bacteria</taxon>
        <taxon>Bacillati</taxon>
        <taxon>Actinomycetota</taxon>
        <taxon>Actinomycetes</taxon>
        <taxon>Streptosporangiales</taxon>
        <taxon>Streptosporangiaceae</taxon>
        <taxon>Nonomuraea</taxon>
    </lineage>
</organism>
<evidence type="ECO:0000313" key="2">
    <source>
        <dbReference type="Proteomes" id="UP001589568"/>
    </source>
</evidence>
<comment type="caution">
    <text evidence="1">The sequence shown here is derived from an EMBL/GenBank/DDBJ whole genome shotgun (WGS) entry which is preliminary data.</text>
</comment>
<keyword evidence="2" id="KW-1185">Reference proteome</keyword>
<evidence type="ECO:0000313" key="1">
    <source>
        <dbReference type="EMBL" id="MFB9469203.1"/>
    </source>
</evidence>
<sequence>MHVTPTGSSWIDQVERWFGHLPRSVQALEDDIRAWRDRWNADPKPFVWTKTAEEILESLAEYRRRISGG</sequence>
<dbReference type="Proteomes" id="UP001589568">
    <property type="component" value="Unassembled WGS sequence"/>
</dbReference>
<accession>A0ABV5NFY3</accession>
<name>A0ABV5NFY3_9ACTN</name>
<evidence type="ECO:0008006" key="3">
    <source>
        <dbReference type="Google" id="ProtNLM"/>
    </source>
</evidence>
<proteinExistence type="predicted"/>
<dbReference type="EMBL" id="JBHMCF010000007">
    <property type="protein sequence ID" value="MFB9469203.1"/>
    <property type="molecule type" value="Genomic_DNA"/>
</dbReference>
<reference evidence="1 2" key="1">
    <citation type="submission" date="2024-09" db="EMBL/GenBank/DDBJ databases">
        <authorList>
            <person name="Sun Q."/>
            <person name="Mori K."/>
        </authorList>
    </citation>
    <scope>NUCLEOTIDE SEQUENCE [LARGE SCALE GENOMIC DNA]</scope>
    <source>
        <strain evidence="1 2">JCM 3324</strain>
    </source>
</reference>
<dbReference type="RefSeq" id="WP_379482779.1">
    <property type="nucleotide sequence ID" value="NZ_BAAAXS010000001.1"/>
</dbReference>
<gene>
    <name evidence="1" type="ORF">ACFFR3_06780</name>
</gene>
<protein>
    <recommendedName>
        <fullName evidence="3">Tc1-like transposase DDE domain-containing protein</fullName>
    </recommendedName>
</protein>